<evidence type="ECO:0000313" key="6">
    <source>
        <dbReference type="Proteomes" id="UP000709959"/>
    </source>
</evidence>
<dbReference type="Proteomes" id="UP000709959">
    <property type="component" value="Unassembled WGS sequence"/>
</dbReference>
<evidence type="ECO:0000256" key="2">
    <source>
        <dbReference type="ARBA" id="ARBA00023125"/>
    </source>
</evidence>
<proteinExistence type="predicted"/>
<dbReference type="InterPro" id="IPR019885">
    <property type="entry name" value="Tscrpt_reg_HTH_AsnC-type_CS"/>
</dbReference>
<dbReference type="InterPro" id="IPR019887">
    <property type="entry name" value="Tscrpt_reg_AsnC/Lrp_C"/>
</dbReference>
<evidence type="ECO:0000256" key="1">
    <source>
        <dbReference type="ARBA" id="ARBA00023015"/>
    </source>
</evidence>
<dbReference type="SUPFAM" id="SSF54909">
    <property type="entry name" value="Dimeric alpha+beta barrel"/>
    <property type="match status" value="1"/>
</dbReference>
<sequence>MPKPDLDDLDRRLLAELNADARLTQVALAARVGLSRSAVQERLKRLERDGVILGYTLRLGLETKPGVRAYLLVKGSGPSHDRAVRILEAFPEVRVADSVSGDIDLVLQLEGERLEDLNRVRDELAKLPGIASTQTLLVMSPRFDRR</sequence>
<keyword evidence="3" id="KW-0804">Transcription</keyword>
<organism evidence="5 6">
    <name type="scientific">Candidatus Geothrix odensensis</name>
    <dbReference type="NCBI Taxonomy" id="2954440"/>
    <lineage>
        <taxon>Bacteria</taxon>
        <taxon>Pseudomonadati</taxon>
        <taxon>Acidobacteriota</taxon>
        <taxon>Holophagae</taxon>
        <taxon>Holophagales</taxon>
        <taxon>Holophagaceae</taxon>
        <taxon>Geothrix</taxon>
    </lineage>
</organism>
<dbReference type="GO" id="GO:0043200">
    <property type="term" value="P:response to amino acid"/>
    <property type="evidence" value="ECO:0007669"/>
    <property type="project" value="TreeGrafter"/>
</dbReference>
<accession>A0A936F457</accession>
<dbReference type="InterPro" id="IPR019888">
    <property type="entry name" value="Tscrpt_reg_AsnC-like"/>
</dbReference>
<protein>
    <submittedName>
        <fullName evidence="5">Lrp/AsnC family transcriptional regulator</fullName>
    </submittedName>
</protein>
<dbReference type="Gene3D" id="1.10.10.10">
    <property type="entry name" value="Winged helix-like DNA-binding domain superfamily/Winged helix DNA-binding domain"/>
    <property type="match status" value="1"/>
</dbReference>
<dbReference type="GO" id="GO:0005829">
    <property type="term" value="C:cytosol"/>
    <property type="evidence" value="ECO:0007669"/>
    <property type="project" value="TreeGrafter"/>
</dbReference>
<dbReference type="PANTHER" id="PTHR30154:SF34">
    <property type="entry name" value="TRANSCRIPTIONAL REGULATOR AZLB"/>
    <property type="match status" value="1"/>
</dbReference>
<dbReference type="SMART" id="SM00344">
    <property type="entry name" value="HTH_ASNC"/>
    <property type="match status" value="1"/>
</dbReference>
<dbReference type="Pfam" id="PF13412">
    <property type="entry name" value="HTH_24"/>
    <property type="match status" value="1"/>
</dbReference>
<evidence type="ECO:0000259" key="4">
    <source>
        <dbReference type="PROSITE" id="PS50956"/>
    </source>
</evidence>
<evidence type="ECO:0000313" key="5">
    <source>
        <dbReference type="EMBL" id="MBK8573794.1"/>
    </source>
</evidence>
<name>A0A936F457_9BACT</name>
<dbReference type="SUPFAM" id="SSF46785">
    <property type="entry name" value="Winged helix' DNA-binding domain"/>
    <property type="match status" value="1"/>
</dbReference>
<dbReference type="PANTHER" id="PTHR30154">
    <property type="entry name" value="LEUCINE-RESPONSIVE REGULATORY PROTEIN"/>
    <property type="match status" value="1"/>
</dbReference>
<dbReference type="InterPro" id="IPR036390">
    <property type="entry name" value="WH_DNA-bd_sf"/>
</dbReference>
<keyword evidence="1" id="KW-0805">Transcription regulation</keyword>
<feature type="domain" description="HTH asnC-type" evidence="4">
    <location>
        <begin position="6"/>
        <end position="68"/>
    </location>
</feature>
<reference evidence="5 6" key="1">
    <citation type="submission" date="2020-10" db="EMBL/GenBank/DDBJ databases">
        <title>Connecting structure to function with the recovery of over 1000 high-quality activated sludge metagenome-assembled genomes encoding full-length rRNA genes using long-read sequencing.</title>
        <authorList>
            <person name="Singleton C.M."/>
            <person name="Petriglieri F."/>
            <person name="Kristensen J.M."/>
            <person name="Kirkegaard R.H."/>
            <person name="Michaelsen T.Y."/>
            <person name="Andersen M.H."/>
            <person name="Karst S.M."/>
            <person name="Dueholm M.S."/>
            <person name="Nielsen P.H."/>
            <person name="Albertsen M."/>
        </authorList>
    </citation>
    <scope>NUCLEOTIDE SEQUENCE [LARGE SCALE GENOMIC DNA]</scope>
    <source>
        <strain evidence="5">OdNE_18-Q3-R46-58_MAXAC.008</strain>
    </source>
</reference>
<dbReference type="PROSITE" id="PS00519">
    <property type="entry name" value="HTH_ASNC_1"/>
    <property type="match status" value="1"/>
</dbReference>
<evidence type="ECO:0000256" key="3">
    <source>
        <dbReference type="ARBA" id="ARBA00023163"/>
    </source>
</evidence>
<dbReference type="PRINTS" id="PR00033">
    <property type="entry name" value="HTHASNC"/>
</dbReference>
<dbReference type="GO" id="GO:0043565">
    <property type="term" value="F:sequence-specific DNA binding"/>
    <property type="evidence" value="ECO:0007669"/>
    <property type="project" value="InterPro"/>
</dbReference>
<dbReference type="Pfam" id="PF01037">
    <property type="entry name" value="AsnC_trans_reg"/>
    <property type="match status" value="1"/>
</dbReference>
<dbReference type="EMBL" id="JADKCH010000032">
    <property type="protein sequence ID" value="MBK8573794.1"/>
    <property type="molecule type" value="Genomic_DNA"/>
</dbReference>
<keyword evidence="2" id="KW-0238">DNA-binding</keyword>
<dbReference type="InterPro" id="IPR011008">
    <property type="entry name" value="Dimeric_a/b-barrel"/>
</dbReference>
<dbReference type="PROSITE" id="PS50956">
    <property type="entry name" value="HTH_ASNC_2"/>
    <property type="match status" value="1"/>
</dbReference>
<comment type="caution">
    <text evidence="5">The sequence shown here is derived from an EMBL/GenBank/DDBJ whole genome shotgun (WGS) entry which is preliminary data.</text>
</comment>
<dbReference type="Gene3D" id="3.30.70.920">
    <property type="match status" value="1"/>
</dbReference>
<dbReference type="InterPro" id="IPR036388">
    <property type="entry name" value="WH-like_DNA-bd_sf"/>
</dbReference>
<gene>
    <name evidence="5" type="ORF">IPN91_14520</name>
</gene>
<dbReference type="InterPro" id="IPR000485">
    <property type="entry name" value="AsnC-type_HTH_dom"/>
</dbReference>
<dbReference type="AlphaFoldDB" id="A0A936F457"/>